<evidence type="ECO:0000313" key="3">
    <source>
        <dbReference type="Proteomes" id="UP000269721"/>
    </source>
</evidence>
<organism evidence="2 3">
    <name type="scientific">Blyttiomyces helicus</name>
    <dbReference type="NCBI Taxonomy" id="388810"/>
    <lineage>
        <taxon>Eukaryota</taxon>
        <taxon>Fungi</taxon>
        <taxon>Fungi incertae sedis</taxon>
        <taxon>Chytridiomycota</taxon>
        <taxon>Chytridiomycota incertae sedis</taxon>
        <taxon>Chytridiomycetes</taxon>
        <taxon>Chytridiomycetes incertae sedis</taxon>
        <taxon>Blyttiomyces</taxon>
    </lineage>
</organism>
<evidence type="ECO:0000256" key="1">
    <source>
        <dbReference type="SAM" id="MobiDB-lite"/>
    </source>
</evidence>
<dbReference type="EMBL" id="KZ993871">
    <property type="protein sequence ID" value="RKO94530.1"/>
    <property type="molecule type" value="Genomic_DNA"/>
</dbReference>
<feature type="compositionally biased region" description="Polar residues" evidence="1">
    <location>
        <begin position="51"/>
        <end position="68"/>
    </location>
</feature>
<feature type="compositionally biased region" description="Basic and acidic residues" evidence="1">
    <location>
        <begin position="242"/>
        <end position="255"/>
    </location>
</feature>
<evidence type="ECO:0000313" key="2">
    <source>
        <dbReference type="EMBL" id="RKO94530.1"/>
    </source>
</evidence>
<reference evidence="3" key="1">
    <citation type="journal article" date="2018" name="Nat. Microbiol.">
        <title>Leveraging single-cell genomics to expand the fungal tree of life.</title>
        <authorList>
            <person name="Ahrendt S.R."/>
            <person name="Quandt C.A."/>
            <person name="Ciobanu D."/>
            <person name="Clum A."/>
            <person name="Salamov A."/>
            <person name="Andreopoulos B."/>
            <person name="Cheng J.F."/>
            <person name="Woyke T."/>
            <person name="Pelin A."/>
            <person name="Henrissat B."/>
            <person name="Reynolds N.K."/>
            <person name="Benny G.L."/>
            <person name="Smith M.E."/>
            <person name="James T.Y."/>
            <person name="Grigoriev I.V."/>
        </authorList>
    </citation>
    <scope>NUCLEOTIDE SEQUENCE [LARGE SCALE GENOMIC DNA]</scope>
</reference>
<sequence length="542" mass="57941">MGQMRNRGGDRAHGTTQAPGGYRPALARGTWQKNIYEVMLGTNRNHPKSAICNTNPTESSPKQQETTSNVSATLEIDMLLLAPEGEKKLNFIRILLVLSTTANHRGGVKDLQKLYENLTFNTKLLFPPCFRHGTRFSKAARAASCMTDPIPCACSRAIIASAKERTLWTGGSSTLGSKQLCFRSTRGATKVKTSASSVVSSRSRRSLLSSSSGSNAEVVGAIEGEADGIINRAMETEEAGTDSERNGETDSEGHVSPRGKVLLDGSTQDGYPVEAATPADSSKTAVLCAKLKLGGTSILGSTASTAASPSTTPKNSDSVTSTSPKNYNADASPSQDLRRGNLELADEPRHGRLDLTEERPSECPNNTEELQRGRLNSSEGTKGVRKRIDISNDAAPHPFAGHALGIGGLLYFWTNGYTITNNKFGTTRTTWTQGQIPQRLDLNTLPMDFNMLPVLLYQPATPLAMMLASPYGFGGSGFGGFGGYNFGKMGMGIGGGWMQGNGFHGQLVQPPMMIPNASFMGDGIFTNDILNVQPLPPLHFEV</sequence>
<feature type="region of interest" description="Disordered" evidence="1">
    <location>
        <begin position="237"/>
        <end position="282"/>
    </location>
</feature>
<feature type="compositionally biased region" description="Polar residues" evidence="1">
    <location>
        <begin position="363"/>
        <end position="380"/>
    </location>
</feature>
<feature type="compositionally biased region" description="Polar residues" evidence="1">
    <location>
        <begin position="314"/>
        <end position="335"/>
    </location>
</feature>
<feature type="compositionally biased region" description="Low complexity" evidence="1">
    <location>
        <begin position="301"/>
        <end position="313"/>
    </location>
</feature>
<gene>
    <name evidence="2" type="ORF">BDK51DRAFT_39961</name>
</gene>
<feature type="compositionally biased region" description="Basic and acidic residues" evidence="1">
    <location>
        <begin position="336"/>
        <end position="361"/>
    </location>
</feature>
<accession>A0A4P9WT66</accession>
<name>A0A4P9WT66_9FUNG</name>
<proteinExistence type="predicted"/>
<keyword evidence="3" id="KW-1185">Reference proteome</keyword>
<dbReference type="Proteomes" id="UP000269721">
    <property type="component" value="Unassembled WGS sequence"/>
</dbReference>
<dbReference type="AlphaFoldDB" id="A0A4P9WT66"/>
<feature type="region of interest" description="Disordered" evidence="1">
    <location>
        <begin position="300"/>
        <end position="384"/>
    </location>
</feature>
<feature type="region of interest" description="Disordered" evidence="1">
    <location>
        <begin position="1"/>
        <end position="25"/>
    </location>
</feature>
<protein>
    <submittedName>
        <fullName evidence="2">Uncharacterized protein</fullName>
    </submittedName>
</protein>
<feature type="region of interest" description="Disordered" evidence="1">
    <location>
        <begin position="46"/>
        <end position="68"/>
    </location>
</feature>